<protein>
    <recommendedName>
        <fullName evidence="2">Transketolase-like pyrimidine-binding domain-containing protein</fullName>
    </recommendedName>
</protein>
<evidence type="ECO:0000256" key="1">
    <source>
        <dbReference type="ARBA" id="ARBA00023052"/>
    </source>
</evidence>
<reference evidence="3" key="1">
    <citation type="journal article" date="2014" name="Front. Microbiol.">
        <title>High frequency of phylogenetically diverse reductive dehalogenase-homologous genes in deep subseafloor sedimentary metagenomes.</title>
        <authorList>
            <person name="Kawai M."/>
            <person name="Futagami T."/>
            <person name="Toyoda A."/>
            <person name="Takaki Y."/>
            <person name="Nishi S."/>
            <person name="Hori S."/>
            <person name="Arai W."/>
            <person name="Tsubouchi T."/>
            <person name="Morono Y."/>
            <person name="Uchiyama I."/>
            <person name="Ito T."/>
            <person name="Fujiyama A."/>
            <person name="Inagaki F."/>
            <person name="Takami H."/>
        </authorList>
    </citation>
    <scope>NUCLEOTIDE SEQUENCE</scope>
    <source>
        <strain evidence="3">Expedition CK06-06</strain>
    </source>
</reference>
<dbReference type="Pfam" id="PF02779">
    <property type="entry name" value="Transket_pyr"/>
    <property type="match status" value="1"/>
</dbReference>
<dbReference type="SUPFAM" id="SSF52518">
    <property type="entry name" value="Thiamin diphosphate-binding fold (THDP-binding)"/>
    <property type="match status" value="1"/>
</dbReference>
<keyword evidence="1" id="KW-0786">Thiamine pyrophosphate</keyword>
<accession>X0S4L3</accession>
<dbReference type="PANTHER" id="PTHR43257">
    <property type="entry name" value="PYRUVATE DEHYDROGENASE E1 COMPONENT BETA SUBUNIT"/>
    <property type="match status" value="1"/>
</dbReference>
<name>X0S4L3_9ZZZZ</name>
<dbReference type="SMART" id="SM00861">
    <property type="entry name" value="Transket_pyr"/>
    <property type="match status" value="1"/>
</dbReference>
<sequence length="150" mass="16303">MSTDRKLQYSLAINEAFHQMMSSDEFVFLIGQGVKSPWYVGNTAQGLLERFGPERVIDTPISENAMTGAAVGAAIAGMKPVVVHPRMDFMLYAFDPIINEAANWHYMSGGKASVPVVIWGIINRGGEQGAQHSQALHAMFAHAPGLKVVM</sequence>
<feature type="domain" description="Transketolase-like pyrimidine-binding" evidence="2">
    <location>
        <begin position="7"/>
        <end position="150"/>
    </location>
</feature>
<dbReference type="InterPro" id="IPR005475">
    <property type="entry name" value="Transketolase-like_Pyr-bd"/>
</dbReference>
<dbReference type="AlphaFoldDB" id="X0S4L3"/>
<feature type="non-terminal residue" evidence="3">
    <location>
        <position position="150"/>
    </location>
</feature>
<evidence type="ECO:0000259" key="2">
    <source>
        <dbReference type="SMART" id="SM00861"/>
    </source>
</evidence>
<dbReference type="PANTHER" id="PTHR43257:SF2">
    <property type="entry name" value="PYRUVATE DEHYDROGENASE E1 COMPONENT SUBUNIT BETA"/>
    <property type="match status" value="1"/>
</dbReference>
<comment type="caution">
    <text evidence="3">The sequence shown here is derived from an EMBL/GenBank/DDBJ whole genome shotgun (WGS) entry which is preliminary data.</text>
</comment>
<evidence type="ECO:0000313" key="3">
    <source>
        <dbReference type="EMBL" id="GAF75978.1"/>
    </source>
</evidence>
<dbReference type="InterPro" id="IPR029061">
    <property type="entry name" value="THDP-binding"/>
</dbReference>
<proteinExistence type="predicted"/>
<dbReference type="Gene3D" id="3.40.50.970">
    <property type="match status" value="1"/>
</dbReference>
<organism evidence="3">
    <name type="scientific">marine sediment metagenome</name>
    <dbReference type="NCBI Taxonomy" id="412755"/>
    <lineage>
        <taxon>unclassified sequences</taxon>
        <taxon>metagenomes</taxon>
        <taxon>ecological metagenomes</taxon>
    </lineage>
</organism>
<gene>
    <name evidence="3" type="ORF">S01H1_11001</name>
</gene>
<dbReference type="EMBL" id="BARS01005608">
    <property type="protein sequence ID" value="GAF75978.1"/>
    <property type="molecule type" value="Genomic_DNA"/>
</dbReference>